<evidence type="ECO:0000313" key="2">
    <source>
        <dbReference type="EMBL" id="KFO72475.1"/>
    </source>
</evidence>
<organism evidence="2 3">
    <name type="scientific">Cuculus canorus</name>
    <name type="common">Common cuckoo</name>
    <dbReference type="NCBI Taxonomy" id="55661"/>
    <lineage>
        <taxon>Eukaryota</taxon>
        <taxon>Metazoa</taxon>
        <taxon>Chordata</taxon>
        <taxon>Craniata</taxon>
        <taxon>Vertebrata</taxon>
        <taxon>Euteleostomi</taxon>
        <taxon>Archelosauria</taxon>
        <taxon>Archosauria</taxon>
        <taxon>Dinosauria</taxon>
        <taxon>Saurischia</taxon>
        <taxon>Theropoda</taxon>
        <taxon>Coelurosauria</taxon>
        <taxon>Aves</taxon>
        <taxon>Neognathae</taxon>
        <taxon>Neoaves</taxon>
        <taxon>Otidimorphae</taxon>
        <taxon>Cuculiformes</taxon>
        <taxon>Cuculidae</taxon>
        <taxon>Cuculus</taxon>
    </lineage>
</organism>
<dbReference type="AlphaFoldDB" id="A0A091FPQ0"/>
<feature type="compositionally biased region" description="Basic residues" evidence="1">
    <location>
        <begin position="112"/>
        <end position="126"/>
    </location>
</feature>
<feature type="non-terminal residue" evidence="2">
    <location>
        <position position="1"/>
    </location>
</feature>
<keyword evidence="3" id="KW-1185">Reference proteome</keyword>
<dbReference type="EMBL" id="KL447343">
    <property type="protein sequence ID" value="KFO72475.1"/>
    <property type="molecule type" value="Genomic_DNA"/>
</dbReference>
<reference evidence="2 3" key="1">
    <citation type="submission" date="2014-04" db="EMBL/GenBank/DDBJ databases">
        <title>Genome evolution of avian class.</title>
        <authorList>
            <person name="Zhang G."/>
            <person name="Li C."/>
        </authorList>
    </citation>
    <scope>NUCLEOTIDE SEQUENCE [LARGE SCALE GENOMIC DNA]</scope>
    <source>
        <strain evidence="2">BGI_N303</strain>
    </source>
</reference>
<feature type="compositionally biased region" description="Basic and acidic residues" evidence="1">
    <location>
        <begin position="134"/>
        <end position="144"/>
    </location>
</feature>
<dbReference type="Proteomes" id="UP000053760">
    <property type="component" value="Unassembled WGS sequence"/>
</dbReference>
<accession>A0A091FPQ0</accession>
<feature type="non-terminal residue" evidence="2">
    <location>
        <position position="144"/>
    </location>
</feature>
<feature type="compositionally biased region" description="Basic residues" evidence="1">
    <location>
        <begin position="76"/>
        <end position="90"/>
    </location>
</feature>
<evidence type="ECO:0000256" key="1">
    <source>
        <dbReference type="SAM" id="MobiDB-lite"/>
    </source>
</evidence>
<proteinExistence type="predicted"/>
<evidence type="ECO:0000313" key="3">
    <source>
        <dbReference type="Proteomes" id="UP000053760"/>
    </source>
</evidence>
<gene>
    <name evidence="2" type="ORF">N303_05848</name>
</gene>
<name>A0A091FPQ0_CUCCA</name>
<feature type="region of interest" description="Disordered" evidence="1">
    <location>
        <begin position="112"/>
        <end position="144"/>
    </location>
</feature>
<feature type="region of interest" description="Disordered" evidence="1">
    <location>
        <begin position="42"/>
        <end position="90"/>
    </location>
</feature>
<sequence length="144" mass="17055">QHEDAHRRRRAPRRRPAVLRPHRHRQLAALLVVERPLRVHRAAPRLHRHRRRRARPDRAPARQPVAHAPVGARVQVPRRHAHQQRARRVVLPHVGAVRRLREHRRVVVHVRHLQRQRRAAPQRRHAPVPGSDGDIVRGDRFSVQ</sequence>
<protein>
    <submittedName>
        <fullName evidence="2">Uncharacterized protein</fullName>
    </submittedName>
</protein>
<feature type="compositionally biased region" description="Basic residues" evidence="1">
    <location>
        <begin position="42"/>
        <end position="55"/>
    </location>
</feature>